<evidence type="ECO:0000313" key="3">
    <source>
        <dbReference type="Proteomes" id="UP000019678"/>
    </source>
</evidence>
<proteinExistence type="predicted"/>
<accession>A0A017SWJ8</accession>
<dbReference type="Proteomes" id="UP000019678">
    <property type="component" value="Unassembled WGS sequence"/>
</dbReference>
<feature type="region of interest" description="Disordered" evidence="1">
    <location>
        <begin position="1"/>
        <end position="21"/>
    </location>
</feature>
<protein>
    <submittedName>
        <fullName evidence="2">Uncharacterized protein</fullName>
    </submittedName>
</protein>
<name>A0A017SWJ8_9BACT</name>
<gene>
    <name evidence="2" type="ORF">CAP_0318</name>
</gene>
<sequence length="216" mass="22145">MGGAGAGAGAGGSGGSGGGEVPGCPGGHIPFVDGFDDGVVGSAWLTFINAPATLAEANGAAEVNLPATNENEMYGGLRSVDEFDVAGCAVFVAVDQATDSATQGFTQFYLTAGDQVAQVEISKISGQLQFKQVVQGQQEELLQVPYDAVAHRYWRLREAGGAIYWETSANAVGWQVHVSRPSVLPSTLARVGVGAGTYQVEPSTPGLVRFGAVNLP</sequence>
<dbReference type="eggNOG" id="ENOG5030TF5">
    <property type="taxonomic scope" value="Bacteria"/>
</dbReference>
<evidence type="ECO:0000313" key="2">
    <source>
        <dbReference type="EMBL" id="EYF00686.1"/>
    </source>
</evidence>
<comment type="caution">
    <text evidence="2">The sequence shown here is derived from an EMBL/GenBank/DDBJ whole genome shotgun (WGS) entry which is preliminary data.</text>
</comment>
<reference evidence="2 3" key="1">
    <citation type="submission" date="2013-05" db="EMBL/GenBank/DDBJ databases">
        <title>Genome assembly of Chondromyces apiculatus DSM 436.</title>
        <authorList>
            <person name="Sharma G."/>
            <person name="Khatri I."/>
            <person name="Kaur C."/>
            <person name="Mayilraj S."/>
            <person name="Subramanian S."/>
        </authorList>
    </citation>
    <scope>NUCLEOTIDE SEQUENCE [LARGE SCALE GENOMIC DNA]</scope>
    <source>
        <strain evidence="2 3">DSM 436</strain>
    </source>
</reference>
<evidence type="ECO:0000256" key="1">
    <source>
        <dbReference type="SAM" id="MobiDB-lite"/>
    </source>
</evidence>
<keyword evidence="3" id="KW-1185">Reference proteome</keyword>
<dbReference type="EMBL" id="ASRX01000101">
    <property type="protein sequence ID" value="EYF00686.1"/>
    <property type="molecule type" value="Genomic_DNA"/>
</dbReference>
<dbReference type="STRING" id="1192034.CAP_0318"/>
<organism evidence="2 3">
    <name type="scientific">Chondromyces apiculatus DSM 436</name>
    <dbReference type="NCBI Taxonomy" id="1192034"/>
    <lineage>
        <taxon>Bacteria</taxon>
        <taxon>Pseudomonadati</taxon>
        <taxon>Myxococcota</taxon>
        <taxon>Polyangia</taxon>
        <taxon>Polyangiales</taxon>
        <taxon>Polyangiaceae</taxon>
        <taxon>Chondromyces</taxon>
    </lineage>
</organism>
<dbReference type="AlphaFoldDB" id="A0A017SWJ8"/>